<sequence length="316" mass="34602">MNVLSSLKKLNKNYSVVIVPHTNDSVRRLAVKAPLVKLLLMVLILSVFSAFLFIHEYRGSAQKHQAEQNSGELEKQIKSLNDIISAQNEALSMSKSQLEQAKKENAKVKSNVEEFTKLYENIAEDYISKTSRGASAAKNSTSAVLDLSKLSTLVKELNKGFTEDGELAAQLRITDRKLEKYIGAIPTFLPATGSISSPFGMRTHPIQKVYKIHEGVDITSSKGDPIYAAASGVVEFAGYSSGYGYNVKIDHQNGIRTIYAHSSRLLVKKGEKVEKGQKIALVGSTGNSTGPHLHFEIRIGNTPVDPTGYLDFTSVK</sequence>
<feature type="domain" description="M23ase beta-sheet core" evidence="3">
    <location>
        <begin position="212"/>
        <end position="306"/>
    </location>
</feature>
<name>A0A1V4SLM2_RUMHU</name>
<accession>A0A1V4SLM2</accession>
<dbReference type="PANTHER" id="PTHR21666">
    <property type="entry name" value="PEPTIDASE-RELATED"/>
    <property type="match status" value="1"/>
</dbReference>
<dbReference type="FunFam" id="2.70.70.10:FF:000006">
    <property type="entry name" value="M23 family peptidase"/>
    <property type="match status" value="1"/>
</dbReference>
<dbReference type="Pfam" id="PF01551">
    <property type="entry name" value="Peptidase_M23"/>
    <property type="match status" value="1"/>
</dbReference>
<feature type="coiled-coil region" evidence="1">
    <location>
        <begin position="63"/>
        <end position="118"/>
    </location>
</feature>
<dbReference type="Gene3D" id="2.70.70.10">
    <property type="entry name" value="Glucose Permease (Domain IIA)"/>
    <property type="match status" value="1"/>
</dbReference>
<evidence type="ECO:0000259" key="3">
    <source>
        <dbReference type="Pfam" id="PF01551"/>
    </source>
</evidence>
<dbReference type="EMBL" id="MZGX01000007">
    <property type="protein sequence ID" value="OPX44768.1"/>
    <property type="molecule type" value="Genomic_DNA"/>
</dbReference>
<dbReference type="OrthoDB" id="9809488at2"/>
<dbReference type="STRING" id="48256.CLHUN_13220"/>
<feature type="transmembrane region" description="Helical" evidence="2">
    <location>
        <begin position="35"/>
        <end position="54"/>
    </location>
</feature>
<keyword evidence="1" id="KW-0175">Coiled coil</keyword>
<dbReference type="InterPro" id="IPR050570">
    <property type="entry name" value="Cell_wall_metabolism_enzyme"/>
</dbReference>
<dbReference type="PANTHER" id="PTHR21666:SF270">
    <property type="entry name" value="MUREIN HYDROLASE ACTIVATOR ENVC"/>
    <property type="match status" value="1"/>
</dbReference>
<dbReference type="InterPro" id="IPR016047">
    <property type="entry name" value="M23ase_b-sheet_dom"/>
</dbReference>
<evidence type="ECO:0000256" key="2">
    <source>
        <dbReference type="SAM" id="Phobius"/>
    </source>
</evidence>
<proteinExistence type="predicted"/>
<dbReference type="SUPFAM" id="SSF51261">
    <property type="entry name" value="Duplicated hybrid motif"/>
    <property type="match status" value="1"/>
</dbReference>
<keyword evidence="2" id="KW-0812">Transmembrane</keyword>
<keyword evidence="2" id="KW-0472">Membrane</keyword>
<dbReference type="Proteomes" id="UP000191554">
    <property type="component" value="Unassembled WGS sequence"/>
</dbReference>
<keyword evidence="4" id="KW-0378">Hydrolase</keyword>
<organism evidence="4 5">
    <name type="scientific">Ruminiclostridium hungatei</name>
    <name type="common">Clostridium hungatei</name>
    <dbReference type="NCBI Taxonomy" id="48256"/>
    <lineage>
        <taxon>Bacteria</taxon>
        <taxon>Bacillati</taxon>
        <taxon>Bacillota</taxon>
        <taxon>Clostridia</taxon>
        <taxon>Eubacteriales</taxon>
        <taxon>Oscillospiraceae</taxon>
        <taxon>Ruminiclostridium</taxon>
    </lineage>
</organism>
<keyword evidence="2" id="KW-1133">Transmembrane helix</keyword>
<dbReference type="AlphaFoldDB" id="A0A1V4SLM2"/>
<keyword evidence="5" id="KW-1185">Reference proteome</keyword>
<protein>
    <submittedName>
        <fullName evidence="4">Murein DD-endopeptidase MepM</fullName>
        <ecNumber evidence="4">3.4.24.-</ecNumber>
    </submittedName>
</protein>
<reference evidence="4 5" key="1">
    <citation type="submission" date="2017-03" db="EMBL/GenBank/DDBJ databases">
        <title>Genome sequence of Clostridium hungatei DSM 14427.</title>
        <authorList>
            <person name="Poehlein A."/>
            <person name="Daniel R."/>
        </authorList>
    </citation>
    <scope>NUCLEOTIDE SEQUENCE [LARGE SCALE GENOMIC DNA]</scope>
    <source>
        <strain evidence="4 5">DSM 14427</strain>
    </source>
</reference>
<evidence type="ECO:0000313" key="4">
    <source>
        <dbReference type="EMBL" id="OPX44768.1"/>
    </source>
</evidence>
<dbReference type="InterPro" id="IPR011055">
    <property type="entry name" value="Dup_hybrid_motif"/>
</dbReference>
<dbReference type="EC" id="3.4.24.-" evidence="4"/>
<gene>
    <name evidence="4" type="primary">mepM_2</name>
    <name evidence="4" type="ORF">CLHUN_13220</name>
</gene>
<comment type="caution">
    <text evidence="4">The sequence shown here is derived from an EMBL/GenBank/DDBJ whole genome shotgun (WGS) entry which is preliminary data.</text>
</comment>
<dbReference type="CDD" id="cd12797">
    <property type="entry name" value="M23_peptidase"/>
    <property type="match status" value="1"/>
</dbReference>
<evidence type="ECO:0000256" key="1">
    <source>
        <dbReference type="SAM" id="Coils"/>
    </source>
</evidence>
<evidence type="ECO:0000313" key="5">
    <source>
        <dbReference type="Proteomes" id="UP000191554"/>
    </source>
</evidence>
<dbReference type="GO" id="GO:0004222">
    <property type="term" value="F:metalloendopeptidase activity"/>
    <property type="evidence" value="ECO:0007669"/>
    <property type="project" value="TreeGrafter"/>
</dbReference>